<evidence type="ECO:0000259" key="1">
    <source>
        <dbReference type="PROSITE" id="PS51186"/>
    </source>
</evidence>
<comment type="caution">
    <text evidence="2">The sequence shown here is derived from an EMBL/GenBank/DDBJ whole genome shotgun (WGS) entry which is preliminary data.</text>
</comment>
<feature type="domain" description="N-acetyltransferase" evidence="1">
    <location>
        <begin position="6"/>
        <end position="166"/>
    </location>
</feature>
<dbReference type="EMBL" id="AGEI01000010">
    <property type="protein sequence ID" value="EHR35723.1"/>
    <property type="molecule type" value="Genomic_DNA"/>
</dbReference>
<dbReference type="Gene3D" id="3.40.630.30">
    <property type="match status" value="1"/>
</dbReference>
<dbReference type="PANTHER" id="PTHR43415:SF3">
    <property type="entry name" value="GNAT-FAMILY ACETYLTRANSFERASE"/>
    <property type="match status" value="1"/>
</dbReference>
<organism evidence="2 3">
    <name type="scientific">Helcococcus kunzii ATCC 51366</name>
    <dbReference type="NCBI Taxonomy" id="883114"/>
    <lineage>
        <taxon>Bacteria</taxon>
        <taxon>Bacillati</taxon>
        <taxon>Bacillota</taxon>
        <taxon>Tissierellia</taxon>
        <taxon>Tissierellales</taxon>
        <taxon>Peptoniphilaceae</taxon>
        <taxon>Helcococcus</taxon>
    </lineage>
</organism>
<dbReference type="OrthoDB" id="9795206at2"/>
<name>H3NLR6_9FIRM</name>
<protein>
    <recommendedName>
        <fullName evidence="1">N-acetyltransferase domain-containing protein</fullName>
    </recommendedName>
</protein>
<dbReference type="STRING" id="883114.HMPREF9709_00277"/>
<gene>
    <name evidence="2" type="ORF">HMPREF9709_00277</name>
</gene>
<dbReference type="CDD" id="cd04301">
    <property type="entry name" value="NAT_SF"/>
    <property type="match status" value="1"/>
</dbReference>
<evidence type="ECO:0000313" key="2">
    <source>
        <dbReference type="EMBL" id="EHR35723.1"/>
    </source>
</evidence>
<dbReference type="eggNOG" id="COG1670">
    <property type="taxonomic scope" value="Bacteria"/>
</dbReference>
<reference evidence="2 3" key="1">
    <citation type="submission" date="2012-01" db="EMBL/GenBank/DDBJ databases">
        <title>The Genome Sequence of Helcococcus kunzii ATCC 51366.</title>
        <authorList>
            <consortium name="The Broad Institute Genome Sequencing Platform"/>
            <person name="Earl A."/>
            <person name="Ward D."/>
            <person name="Feldgarden M."/>
            <person name="Gevers D."/>
            <person name="Huys G."/>
            <person name="Young S.K."/>
            <person name="Zeng Q."/>
            <person name="Gargeya S."/>
            <person name="Fitzgerald M."/>
            <person name="Haas B."/>
            <person name="Abouelleil A."/>
            <person name="Alvarado L."/>
            <person name="Arachchi H.M."/>
            <person name="Berlin A."/>
            <person name="Chapman S.B."/>
            <person name="Gearin G."/>
            <person name="Goldberg J."/>
            <person name="Griggs A."/>
            <person name="Gujja S."/>
            <person name="Hansen M."/>
            <person name="Heiman D."/>
            <person name="Howarth C."/>
            <person name="Larimer J."/>
            <person name="Lui A."/>
            <person name="MacDonald P.J.P."/>
            <person name="McCowen C."/>
            <person name="Montmayeur A."/>
            <person name="Murphy C."/>
            <person name="Neiman D."/>
            <person name="Pearson M."/>
            <person name="Priest M."/>
            <person name="Roberts A."/>
            <person name="Saif S."/>
            <person name="Shea T."/>
            <person name="Sisk P."/>
            <person name="Stolte C."/>
            <person name="Sykes S."/>
            <person name="Wortman J."/>
            <person name="Nusbaum C."/>
            <person name="Birren B."/>
        </authorList>
    </citation>
    <scope>NUCLEOTIDE SEQUENCE [LARGE SCALE GENOMIC DNA]</scope>
    <source>
        <strain evidence="2 3">ATCC 51366</strain>
    </source>
</reference>
<dbReference type="InterPro" id="IPR016181">
    <property type="entry name" value="Acyl_CoA_acyltransferase"/>
</dbReference>
<dbReference type="SUPFAM" id="SSF55729">
    <property type="entry name" value="Acyl-CoA N-acyltransferases (Nat)"/>
    <property type="match status" value="1"/>
</dbReference>
<evidence type="ECO:0000313" key="3">
    <source>
        <dbReference type="Proteomes" id="UP000004191"/>
    </source>
</evidence>
<dbReference type="PANTHER" id="PTHR43415">
    <property type="entry name" value="SPERMIDINE N(1)-ACETYLTRANSFERASE"/>
    <property type="match status" value="1"/>
</dbReference>
<dbReference type="AlphaFoldDB" id="H3NLR6"/>
<dbReference type="HOGENOM" id="CLU_013985_16_0_9"/>
<dbReference type="PROSITE" id="PS51186">
    <property type="entry name" value="GNAT"/>
    <property type="match status" value="1"/>
</dbReference>
<sequence length="193" mass="23344">MSNLEFKWSPLTLEDGDKLKEWTSFESPLFVGYNYNNLTEREKQFWYISKQKRFNSSYFSIYVGDEMIGYIGIKEINKLLKTAKLGIVFDSKWTSKGYGSAVLKDFLDYYFNDLRMRRLDLEVNSWNDRAIKLYKKFGFKINSSKYIEFENQRLDLSKPEYIKYKDDFIEKDGKLFTKIYLMNLKRQEYFDEI</sequence>
<dbReference type="GO" id="GO:0016747">
    <property type="term" value="F:acyltransferase activity, transferring groups other than amino-acyl groups"/>
    <property type="evidence" value="ECO:0007669"/>
    <property type="project" value="InterPro"/>
</dbReference>
<proteinExistence type="predicted"/>
<dbReference type="Proteomes" id="UP000004191">
    <property type="component" value="Unassembled WGS sequence"/>
</dbReference>
<dbReference type="RefSeq" id="WP_005397217.1">
    <property type="nucleotide sequence ID" value="NZ_JH601088.1"/>
</dbReference>
<keyword evidence="3" id="KW-1185">Reference proteome</keyword>
<dbReference type="GeneID" id="96998295"/>
<dbReference type="Pfam" id="PF00583">
    <property type="entry name" value="Acetyltransf_1"/>
    <property type="match status" value="1"/>
</dbReference>
<dbReference type="InterPro" id="IPR000182">
    <property type="entry name" value="GNAT_dom"/>
</dbReference>
<accession>H3NLR6</accession>